<dbReference type="Proteomes" id="UP001500655">
    <property type="component" value="Unassembled WGS sequence"/>
</dbReference>
<comment type="catalytic activity">
    <reaction evidence="11 13">
        <text>L-homoserine + ATP = O-phospho-L-homoserine + ADP + H(+)</text>
        <dbReference type="Rhea" id="RHEA:13985"/>
        <dbReference type="ChEBI" id="CHEBI:15378"/>
        <dbReference type="ChEBI" id="CHEBI:30616"/>
        <dbReference type="ChEBI" id="CHEBI:57476"/>
        <dbReference type="ChEBI" id="CHEBI:57590"/>
        <dbReference type="ChEBI" id="CHEBI:456216"/>
        <dbReference type="EC" id="2.7.1.39"/>
    </reaction>
</comment>
<evidence type="ECO:0000256" key="1">
    <source>
        <dbReference type="ARBA" id="ARBA00005015"/>
    </source>
</evidence>
<comment type="similarity">
    <text evidence="2 13">Belongs to the GHMP kinase family. Homoserine kinase subfamily.</text>
</comment>
<dbReference type="PANTHER" id="PTHR20861">
    <property type="entry name" value="HOMOSERINE/4-DIPHOSPHOCYTIDYL-2-C-METHYL-D-ERYTHRITOL KINASE"/>
    <property type="match status" value="1"/>
</dbReference>
<evidence type="ECO:0000256" key="11">
    <source>
        <dbReference type="ARBA" id="ARBA00049375"/>
    </source>
</evidence>
<evidence type="ECO:0000256" key="3">
    <source>
        <dbReference type="ARBA" id="ARBA00012078"/>
    </source>
</evidence>
<dbReference type="InterPro" id="IPR036554">
    <property type="entry name" value="GHMP_kinase_C_sf"/>
</dbReference>
<dbReference type="InterPro" id="IPR006203">
    <property type="entry name" value="GHMP_knse_ATP-bd_CS"/>
</dbReference>
<dbReference type="GO" id="GO:0016301">
    <property type="term" value="F:kinase activity"/>
    <property type="evidence" value="ECO:0007669"/>
    <property type="project" value="UniProtKB-KW"/>
</dbReference>
<evidence type="ECO:0000256" key="6">
    <source>
        <dbReference type="ARBA" id="ARBA00022679"/>
    </source>
</evidence>
<evidence type="ECO:0000259" key="14">
    <source>
        <dbReference type="Pfam" id="PF00288"/>
    </source>
</evidence>
<dbReference type="PRINTS" id="PR00958">
    <property type="entry name" value="HOMSERKINASE"/>
</dbReference>
<keyword evidence="17" id="KW-1185">Reference proteome</keyword>
<dbReference type="InterPro" id="IPR000870">
    <property type="entry name" value="Homoserine_kinase"/>
</dbReference>
<dbReference type="SUPFAM" id="SSF54211">
    <property type="entry name" value="Ribosomal protein S5 domain 2-like"/>
    <property type="match status" value="1"/>
</dbReference>
<comment type="function">
    <text evidence="12 13">Catalyzes the ATP-dependent phosphorylation of L-homoserine to L-homoserine phosphate.</text>
</comment>
<dbReference type="EC" id="2.7.1.39" evidence="3 13"/>
<organism evidence="16 17">
    <name type="scientific">Luedemannella helvata</name>
    <dbReference type="NCBI Taxonomy" id="349315"/>
    <lineage>
        <taxon>Bacteria</taxon>
        <taxon>Bacillati</taxon>
        <taxon>Actinomycetota</taxon>
        <taxon>Actinomycetes</taxon>
        <taxon>Micromonosporales</taxon>
        <taxon>Micromonosporaceae</taxon>
        <taxon>Luedemannella</taxon>
    </lineage>
</organism>
<dbReference type="HAMAP" id="MF_00384">
    <property type="entry name" value="Homoser_kinase"/>
    <property type="match status" value="1"/>
</dbReference>
<evidence type="ECO:0000256" key="10">
    <source>
        <dbReference type="ARBA" id="ARBA00022840"/>
    </source>
</evidence>
<evidence type="ECO:0000313" key="16">
    <source>
        <dbReference type="EMBL" id="GAA1749104.1"/>
    </source>
</evidence>
<keyword evidence="5 13" id="KW-0028">Amino-acid biosynthesis</keyword>
<dbReference type="InterPro" id="IPR020568">
    <property type="entry name" value="Ribosomal_Su5_D2-typ_SF"/>
</dbReference>
<keyword evidence="13" id="KW-0963">Cytoplasm</keyword>
<evidence type="ECO:0000256" key="4">
    <source>
        <dbReference type="ARBA" id="ARBA00017858"/>
    </source>
</evidence>
<dbReference type="Pfam" id="PF08544">
    <property type="entry name" value="GHMP_kinases_C"/>
    <property type="match status" value="1"/>
</dbReference>
<gene>
    <name evidence="13 16" type="primary">thrB</name>
    <name evidence="16" type="ORF">GCM10009681_20370</name>
</gene>
<protein>
    <recommendedName>
        <fullName evidence="4 13">Homoserine kinase</fullName>
        <shortName evidence="13">HK</shortName>
        <shortName evidence="13">HSK</shortName>
        <ecNumber evidence="3 13">2.7.1.39</ecNumber>
    </recommendedName>
</protein>
<dbReference type="Gene3D" id="3.30.230.10">
    <property type="match status" value="1"/>
</dbReference>
<dbReference type="PANTHER" id="PTHR20861:SF1">
    <property type="entry name" value="HOMOSERINE KINASE"/>
    <property type="match status" value="1"/>
</dbReference>
<keyword evidence="10 13" id="KW-0067">ATP-binding</keyword>
<dbReference type="EMBL" id="BAAALS010000008">
    <property type="protein sequence ID" value="GAA1749104.1"/>
    <property type="molecule type" value="Genomic_DNA"/>
</dbReference>
<reference evidence="16 17" key="1">
    <citation type="journal article" date="2019" name="Int. J. Syst. Evol. Microbiol.">
        <title>The Global Catalogue of Microorganisms (GCM) 10K type strain sequencing project: providing services to taxonomists for standard genome sequencing and annotation.</title>
        <authorList>
            <consortium name="The Broad Institute Genomics Platform"/>
            <consortium name="The Broad Institute Genome Sequencing Center for Infectious Disease"/>
            <person name="Wu L."/>
            <person name="Ma J."/>
        </authorList>
    </citation>
    <scope>NUCLEOTIDE SEQUENCE [LARGE SCALE GENOMIC DNA]</scope>
    <source>
        <strain evidence="16 17">JCM 13249</strain>
    </source>
</reference>
<dbReference type="InterPro" id="IPR006204">
    <property type="entry name" value="GHMP_kinase_N_dom"/>
</dbReference>
<feature type="domain" description="GHMP kinase N-terminal" evidence="14">
    <location>
        <begin position="64"/>
        <end position="148"/>
    </location>
</feature>
<sequence length="321" mass="33347">MAFLTAPVRVRVPASSANLGPGFDSLGLALTLYDDVTARVTDGGVRVTVRGEGAEDLPTDGSHLIVATMNSAFDRIGGRPAGIELFCDNHIPHARGLGSSSAAVVAGILLARALVEEGAALLDDFAVMRLAAEIEGHPDNVAPTLLGGFTIAWTTRPARGHGGTRAVRLEALEGLRPVIFVPSQLGFTAAARAALPPTVPHADAAFNAARTALLVHGLTQDPRLLFDATEDRLHQDYRAPAMPETAKLLATLREEGIAAVVSGSGPTVLALVADDEHLLAEAENLCPEGWWSRSLDVASEGARILSVEHAEGDPVAAGLPG</sequence>
<evidence type="ECO:0000256" key="2">
    <source>
        <dbReference type="ARBA" id="ARBA00007370"/>
    </source>
</evidence>
<comment type="subcellular location">
    <subcellularLocation>
        <location evidence="13">Cytoplasm</location>
    </subcellularLocation>
</comment>
<feature type="binding site" evidence="13">
    <location>
        <begin position="92"/>
        <end position="102"/>
    </location>
    <ligand>
        <name>ATP</name>
        <dbReference type="ChEBI" id="CHEBI:30616"/>
    </ligand>
</feature>
<dbReference type="RefSeq" id="WP_344079275.1">
    <property type="nucleotide sequence ID" value="NZ_BAAALS010000008.1"/>
</dbReference>
<evidence type="ECO:0000256" key="13">
    <source>
        <dbReference type="HAMAP-Rule" id="MF_00384"/>
    </source>
</evidence>
<comment type="pathway">
    <text evidence="1 13">Amino-acid biosynthesis; L-threonine biosynthesis; L-threonine from L-aspartate: step 4/5.</text>
</comment>
<dbReference type="NCBIfam" id="TIGR00191">
    <property type="entry name" value="thrB"/>
    <property type="match status" value="1"/>
</dbReference>
<evidence type="ECO:0000256" key="9">
    <source>
        <dbReference type="ARBA" id="ARBA00022777"/>
    </source>
</evidence>
<evidence type="ECO:0000256" key="5">
    <source>
        <dbReference type="ARBA" id="ARBA00022605"/>
    </source>
</evidence>
<dbReference type="Gene3D" id="3.30.70.890">
    <property type="entry name" value="GHMP kinase, C-terminal domain"/>
    <property type="match status" value="1"/>
</dbReference>
<evidence type="ECO:0000256" key="8">
    <source>
        <dbReference type="ARBA" id="ARBA00022741"/>
    </source>
</evidence>
<evidence type="ECO:0000256" key="7">
    <source>
        <dbReference type="ARBA" id="ARBA00022697"/>
    </source>
</evidence>
<evidence type="ECO:0000313" key="17">
    <source>
        <dbReference type="Proteomes" id="UP001500655"/>
    </source>
</evidence>
<comment type="caution">
    <text evidence="16">The sequence shown here is derived from an EMBL/GenBank/DDBJ whole genome shotgun (WGS) entry which is preliminary data.</text>
</comment>
<dbReference type="Pfam" id="PF00288">
    <property type="entry name" value="GHMP_kinases_N"/>
    <property type="match status" value="1"/>
</dbReference>
<evidence type="ECO:0000259" key="15">
    <source>
        <dbReference type="Pfam" id="PF08544"/>
    </source>
</evidence>
<keyword evidence="7 13" id="KW-0791">Threonine biosynthesis</keyword>
<name>A0ABN2K657_9ACTN</name>
<keyword evidence="9 13" id="KW-0418">Kinase</keyword>
<accession>A0ABN2K657</accession>
<keyword evidence="8 13" id="KW-0547">Nucleotide-binding</keyword>
<dbReference type="SUPFAM" id="SSF55060">
    <property type="entry name" value="GHMP Kinase, C-terminal domain"/>
    <property type="match status" value="1"/>
</dbReference>
<dbReference type="PIRSF" id="PIRSF000676">
    <property type="entry name" value="Homoser_kin"/>
    <property type="match status" value="1"/>
</dbReference>
<proteinExistence type="inferred from homology"/>
<keyword evidence="6 13" id="KW-0808">Transferase</keyword>
<evidence type="ECO:0000256" key="12">
    <source>
        <dbReference type="ARBA" id="ARBA00049954"/>
    </source>
</evidence>
<feature type="domain" description="GHMP kinase C-terminal" evidence="15">
    <location>
        <begin position="223"/>
        <end position="283"/>
    </location>
</feature>
<dbReference type="PROSITE" id="PS00627">
    <property type="entry name" value="GHMP_KINASES_ATP"/>
    <property type="match status" value="1"/>
</dbReference>
<dbReference type="InterPro" id="IPR013750">
    <property type="entry name" value="GHMP_kinase_C_dom"/>
</dbReference>
<dbReference type="InterPro" id="IPR014721">
    <property type="entry name" value="Ribsml_uS5_D2-typ_fold_subgr"/>
</dbReference>